<dbReference type="SUPFAM" id="SSF56281">
    <property type="entry name" value="Metallo-hydrolase/oxidoreductase"/>
    <property type="match status" value="1"/>
</dbReference>
<dbReference type="PANTHER" id="PTHR13754:SF13">
    <property type="entry name" value="METALLO-BETA-LACTAMASE SUPERFAMILY PROTEIN (AFU_ORTHOLOGUE AFUA_3G07630)"/>
    <property type="match status" value="1"/>
</dbReference>
<dbReference type="EMBL" id="SAWZ01000020">
    <property type="protein sequence ID" value="RXQ98486.1"/>
    <property type="molecule type" value="Genomic_DNA"/>
</dbReference>
<evidence type="ECO:0000313" key="3">
    <source>
        <dbReference type="EMBL" id="RXQ98486.1"/>
    </source>
</evidence>
<proteinExistence type="predicted"/>
<dbReference type="GO" id="GO:0016787">
    <property type="term" value="F:hydrolase activity"/>
    <property type="evidence" value="ECO:0007669"/>
    <property type="project" value="UniProtKB-KW"/>
</dbReference>
<evidence type="ECO:0000256" key="1">
    <source>
        <dbReference type="SAM" id="SignalP"/>
    </source>
</evidence>
<keyword evidence="4" id="KW-1185">Reference proteome</keyword>
<protein>
    <submittedName>
        <fullName evidence="3">MBL fold metallo-hydrolase</fullName>
    </submittedName>
</protein>
<evidence type="ECO:0000259" key="2">
    <source>
        <dbReference type="SMART" id="SM00849"/>
    </source>
</evidence>
<gene>
    <name evidence="3" type="ORF">EPA99_18570</name>
</gene>
<dbReference type="AlphaFoldDB" id="A0A4Q1JQM9"/>
<dbReference type="InterPro" id="IPR052926">
    <property type="entry name" value="Metallo-beta-lactamase_dom"/>
</dbReference>
<dbReference type="Proteomes" id="UP000289784">
    <property type="component" value="Unassembled WGS sequence"/>
</dbReference>
<dbReference type="PANTHER" id="PTHR13754">
    <property type="entry name" value="METALLO-BETA-LACTAMASE SUPERFAMILY PROTEIN"/>
    <property type="match status" value="1"/>
</dbReference>
<dbReference type="Gene3D" id="3.60.15.10">
    <property type="entry name" value="Ribonuclease Z/Hydroxyacylglutathione hydrolase-like"/>
    <property type="match status" value="1"/>
</dbReference>
<dbReference type="InterPro" id="IPR001279">
    <property type="entry name" value="Metallo-B-lactamas"/>
</dbReference>
<comment type="caution">
    <text evidence="3">The sequence shown here is derived from an EMBL/GenBank/DDBJ whole genome shotgun (WGS) entry which is preliminary data.</text>
</comment>
<keyword evidence="1" id="KW-0732">Signal</keyword>
<feature type="signal peptide" evidence="1">
    <location>
        <begin position="1"/>
        <end position="25"/>
    </location>
</feature>
<reference evidence="3 4" key="1">
    <citation type="submission" date="2019-01" db="EMBL/GenBank/DDBJ databases">
        <title>Pseudoxanthomonas composti sp. nov., isolated from compost.</title>
        <authorList>
            <person name="Yang G."/>
        </authorList>
    </citation>
    <scope>NUCLEOTIDE SEQUENCE [LARGE SCALE GENOMIC DNA]</scope>
    <source>
        <strain evidence="3 4">GSS15</strain>
    </source>
</reference>
<dbReference type="SMART" id="SM00849">
    <property type="entry name" value="Lactamase_B"/>
    <property type="match status" value="1"/>
</dbReference>
<name>A0A4Q1JQM9_9GAMM</name>
<sequence length="341" mass="36026">MAMRVSNVLLLLVLSALGLAPGARAASPASAPKITVLYDAFGDPGPLRKDWGFAALIEVDGKRILFDTGNDAEVFAHNVKTAGVDLSRLDSVVLSHRHSDHTAGLAAVLATNPDVVIHAPQEGFGLFGSSLPSSFYRKDAALPARQRYFDGNPPQTLVLGSAWPDAHFNPLAKTTEIAPGVWAIITTSDVPGTRELRELSLAVRTPQGLLLVVGCSHPGLPLIVAEAAKLDPHLHLVIGGFHYVNADDAAIANVIQALQPFKIDFIAPGHCTGEATFAALQAAYGQRYLYAGLGVTLILDKAEGPDRPRGKAAAFSPGERDAYRALARTGEHAHAEPIAAR</sequence>
<dbReference type="CDD" id="cd07713">
    <property type="entry name" value="DHPS-like_MBL-fold"/>
    <property type="match status" value="1"/>
</dbReference>
<evidence type="ECO:0000313" key="4">
    <source>
        <dbReference type="Proteomes" id="UP000289784"/>
    </source>
</evidence>
<dbReference type="InterPro" id="IPR041712">
    <property type="entry name" value="DHPS-like_MBL-fold"/>
</dbReference>
<dbReference type="GO" id="GO:0016740">
    <property type="term" value="F:transferase activity"/>
    <property type="evidence" value="ECO:0007669"/>
    <property type="project" value="TreeGrafter"/>
</dbReference>
<dbReference type="OrthoDB" id="5443440at2"/>
<organism evidence="3 4">
    <name type="scientific">Pseudoxanthomonas composti</name>
    <dbReference type="NCBI Taxonomy" id="2137479"/>
    <lineage>
        <taxon>Bacteria</taxon>
        <taxon>Pseudomonadati</taxon>
        <taxon>Pseudomonadota</taxon>
        <taxon>Gammaproteobacteria</taxon>
        <taxon>Lysobacterales</taxon>
        <taxon>Lysobacteraceae</taxon>
        <taxon>Pseudoxanthomonas</taxon>
    </lineage>
</organism>
<accession>A0A4Q1JQM9</accession>
<keyword evidence="3" id="KW-0378">Hydrolase</keyword>
<dbReference type="Pfam" id="PF00753">
    <property type="entry name" value="Lactamase_B"/>
    <property type="match status" value="1"/>
</dbReference>
<dbReference type="InterPro" id="IPR036866">
    <property type="entry name" value="RibonucZ/Hydroxyglut_hydro"/>
</dbReference>
<feature type="domain" description="Metallo-beta-lactamase" evidence="2">
    <location>
        <begin position="51"/>
        <end position="270"/>
    </location>
</feature>
<feature type="chain" id="PRO_5020477715" evidence="1">
    <location>
        <begin position="26"/>
        <end position="341"/>
    </location>
</feature>